<sequence>MLSQNSYIHNLPYEVLREILTYLPLFTREDVEGCNPAKVPKGVVTYQVCKLWRTIVRNIPELWSVIPLHNRRWAVRALRYSAPASISIIVDLAQLCDSTRYRDTVARALRFVSRARELSFSWLQGHPRLRLAVVSDEHLKHLHEILGSLECVEAPFLESFTFADFPAHLQHLPMQHITNDLFCGAPLPRLRHLSLAHVKLCETSSLFHAPLITLNLDTCSLIAEEEILNIAEDEPIVQTTRIERLLGVLRRLPMLELFVLREMEFENADPDGPFDSDMYALHGIALPKLDMAVLSGGYRDIGMLLRYLSLSVDVDLSIKCYVDSDWSPFLPDMCPTLVRMFHDGLHNALNAGLAFQDIHVSFRYKELEGVDVLRIVTSNPRPFARRVQGHCGRDGIPATRVSLTMTHRQQVWLADNIMGLHAGVLLAGIPALSEFKILTNKGWDIPAGLEDHMRRRRA</sequence>
<dbReference type="EMBL" id="MU277217">
    <property type="protein sequence ID" value="KAI0060753.1"/>
    <property type="molecule type" value="Genomic_DNA"/>
</dbReference>
<accession>A0ACB8SWX1</accession>
<proteinExistence type="predicted"/>
<reference evidence="1" key="1">
    <citation type="submission" date="2021-03" db="EMBL/GenBank/DDBJ databases">
        <authorList>
            <consortium name="DOE Joint Genome Institute"/>
            <person name="Ahrendt S."/>
            <person name="Looney B.P."/>
            <person name="Miyauchi S."/>
            <person name="Morin E."/>
            <person name="Drula E."/>
            <person name="Courty P.E."/>
            <person name="Chicoki N."/>
            <person name="Fauchery L."/>
            <person name="Kohler A."/>
            <person name="Kuo A."/>
            <person name="Labutti K."/>
            <person name="Pangilinan J."/>
            <person name="Lipzen A."/>
            <person name="Riley R."/>
            <person name="Andreopoulos W."/>
            <person name="He G."/>
            <person name="Johnson J."/>
            <person name="Barry K.W."/>
            <person name="Grigoriev I.V."/>
            <person name="Nagy L."/>
            <person name="Hibbett D."/>
            <person name="Henrissat B."/>
            <person name="Matheny P.B."/>
            <person name="Labbe J."/>
            <person name="Martin F."/>
        </authorList>
    </citation>
    <scope>NUCLEOTIDE SEQUENCE</scope>
    <source>
        <strain evidence="1">HHB10654</strain>
    </source>
</reference>
<organism evidence="1 2">
    <name type="scientific">Artomyces pyxidatus</name>
    <dbReference type="NCBI Taxonomy" id="48021"/>
    <lineage>
        <taxon>Eukaryota</taxon>
        <taxon>Fungi</taxon>
        <taxon>Dikarya</taxon>
        <taxon>Basidiomycota</taxon>
        <taxon>Agaricomycotina</taxon>
        <taxon>Agaricomycetes</taxon>
        <taxon>Russulales</taxon>
        <taxon>Auriscalpiaceae</taxon>
        <taxon>Artomyces</taxon>
    </lineage>
</organism>
<evidence type="ECO:0000313" key="2">
    <source>
        <dbReference type="Proteomes" id="UP000814140"/>
    </source>
</evidence>
<comment type="caution">
    <text evidence="1">The sequence shown here is derived from an EMBL/GenBank/DDBJ whole genome shotgun (WGS) entry which is preliminary data.</text>
</comment>
<name>A0ACB8SWX1_9AGAM</name>
<evidence type="ECO:0000313" key="1">
    <source>
        <dbReference type="EMBL" id="KAI0060753.1"/>
    </source>
</evidence>
<dbReference type="Proteomes" id="UP000814140">
    <property type="component" value="Unassembled WGS sequence"/>
</dbReference>
<protein>
    <submittedName>
        <fullName evidence="1">Uncharacterized protein</fullName>
    </submittedName>
</protein>
<keyword evidence="2" id="KW-1185">Reference proteome</keyword>
<reference evidence="1" key="2">
    <citation type="journal article" date="2022" name="New Phytol.">
        <title>Evolutionary transition to the ectomycorrhizal habit in the genomes of a hyperdiverse lineage of mushroom-forming fungi.</title>
        <authorList>
            <person name="Looney B."/>
            <person name="Miyauchi S."/>
            <person name="Morin E."/>
            <person name="Drula E."/>
            <person name="Courty P.E."/>
            <person name="Kohler A."/>
            <person name="Kuo A."/>
            <person name="LaButti K."/>
            <person name="Pangilinan J."/>
            <person name="Lipzen A."/>
            <person name="Riley R."/>
            <person name="Andreopoulos W."/>
            <person name="He G."/>
            <person name="Johnson J."/>
            <person name="Nolan M."/>
            <person name="Tritt A."/>
            <person name="Barry K.W."/>
            <person name="Grigoriev I.V."/>
            <person name="Nagy L.G."/>
            <person name="Hibbett D."/>
            <person name="Henrissat B."/>
            <person name="Matheny P.B."/>
            <person name="Labbe J."/>
            <person name="Martin F.M."/>
        </authorList>
    </citation>
    <scope>NUCLEOTIDE SEQUENCE</scope>
    <source>
        <strain evidence="1">HHB10654</strain>
    </source>
</reference>
<gene>
    <name evidence="1" type="ORF">BV25DRAFT_930546</name>
</gene>